<dbReference type="Proteomes" id="UP001497623">
    <property type="component" value="Unassembled WGS sequence"/>
</dbReference>
<comment type="caution">
    <text evidence="3">The sequence shown here is derived from an EMBL/GenBank/DDBJ whole genome shotgun (WGS) entry which is preliminary data.</text>
</comment>
<keyword evidence="4" id="KW-1185">Reference proteome</keyword>
<dbReference type="AlphaFoldDB" id="A0AAV2PZG5"/>
<keyword evidence="2" id="KW-0812">Transmembrane</keyword>
<protein>
    <submittedName>
        <fullName evidence="3">Uncharacterized protein</fullName>
    </submittedName>
</protein>
<evidence type="ECO:0000256" key="2">
    <source>
        <dbReference type="SAM" id="Phobius"/>
    </source>
</evidence>
<feature type="non-terminal residue" evidence="3">
    <location>
        <position position="1"/>
    </location>
</feature>
<sequence length="427" mass="49323">GKQMCSNHDYIREQILSLGDTAYILMNQTVTLVFESPCFKKKYDIMFHSNEWYDQITWKNILKVEFTAHGIVINTENEIEYSENDLMKVNSEMMKDADCLRRRDMTIRIFGEEINGLFMGICDLDFEKKRVDLCTIYDSIYKHSPSRIRYQLKHENALLSKTEDEIVIKPIRTTIIIKTKYCNEKEHITEFRPRDFLNNIYVVDGWFRFGYKAVRKIFSSSISISISGIPIDYWNYNDPLCDDEPEFTIIGVNDAKRVCNYYTESYIPVYKPETRVIDFPYIIIIMLMILGKAICGYGIYKRRQARLVAFTTRRIVGHIENVSPGRNNIIIVSSNRQSESQSYSQRQPSEDLPPAYNDLQQTDSNPPGYEDACKSKSASPPGYEDACRDNQGFEVETETMSSNGIPESVRGNQGSTNDGNIVSTDLI</sequence>
<feature type="transmembrane region" description="Helical" evidence="2">
    <location>
        <begin position="279"/>
        <end position="300"/>
    </location>
</feature>
<feature type="region of interest" description="Disordered" evidence="1">
    <location>
        <begin position="335"/>
        <end position="427"/>
    </location>
</feature>
<reference evidence="3 4" key="1">
    <citation type="submission" date="2024-05" db="EMBL/GenBank/DDBJ databases">
        <authorList>
            <person name="Wallberg A."/>
        </authorList>
    </citation>
    <scope>NUCLEOTIDE SEQUENCE [LARGE SCALE GENOMIC DNA]</scope>
</reference>
<evidence type="ECO:0000256" key="1">
    <source>
        <dbReference type="SAM" id="MobiDB-lite"/>
    </source>
</evidence>
<organism evidence="3 4">
    <name type="scientific">Meganyctiphanes norvegica</name>
    <name type="common">Northern krill</name>
    <name type="synonym">Thysanopoda norvegica</name>
    <dbReference type="NCBI Taxonomy" id="48144"/>
    <lineage>
        <taxon>Eukaryota</taxon>
        <taxon>Metazoa</taxon>
        <taxon>Ecdysozoa</taxon>
        <taxon>Arthropoda</taxon>
        <taxon>Crustacea</taxon>
        <taxon>Multicrustacea</taxon>
        <taxon>Malacostraca</taxon>
        <taxon>Eumalacostraca</taxon>
        <taxon>Eucarida</taxon>
        <taxon>Euphausiacea</taxon>
        <taxon>Euphausiidae</taxon>
        <taxon>Meganyctiphanes</taxon>
    </lineage>
</organism>
<accession>A0AAV2PZG5</accession>
<proteinExistence type="predicted"/>
<name>A0AAV2PZG5_MEGNR</name>
<evidence type="ECO:0000313" key="4">
    <source>
        <dbReference type="Proteomes" id="UP001497623"/>
    </source>
</evidence>
<gene>
    <name evidence="3" type="ORF">MNOR_LOCUS5516</name>
</gene>
<keyword evidence="2" id="KW-0472">Membrane</keyword>
<feature type="compositionally biased region" description="Low complexity" evidence="1">
    <location>
        <begin position="335"/>
        <end position="347"/>
    </location>
</feature>
<evidence type="ECO:0000313" key="3">
    <source>
        <dbReference type="EMBL" id="CAL4066269.1"/>
    </source>
</evidence>
<feature type="compositionally biased region" description="Polar residues" evidence="1">
    <location>
        <begin position="398"/>
        <end position="427"/>
    </location>
</feature>
<keyword evidence="2" id="KW-1133">Transmembrane helix</keyword>
<dbReference type="EMBL" id="CAXKWB010002144">
    <property type="protein sequence ID" value="CAL4066269.1"/>
    <property type="molecule type" value="Genomic_DNA"/>
</dbReference>